<organism evidence="1">
    <name type="scientific">Anguilla anguilla</name>
    <name type="common">European freshwater eel</name>
    <name type="synonym">Muraena anguilla</name>
    <dbReference type="NCBI Taxonomy" id="7936"/>
    <lineage>
        <taxon>Eukaryota</taxon>
        <taxon>Metazoa</taxon>
        <taxon>Chordata</taxon>
        <taxon>Craniata</taxon>
        <taxon>Vertebrata</taxon>
        <taxon>Euteleostomi</taxon>
        <taxon>Actinopterygii</taxon>
        <taxon>Neopterygii</taxon>
        <taxon>Teleostei</taxon>
        <taxon>Anguilliformes</taxon>
        <taxon>Anguillidae</taxon>
        <taxon>Anguilla</taxon>
    </lineage>
</organism>
<dbReference type="EMBL" id="GBXM01039096">
    <property type="protein sequence ID" value="JAH69481.1"/>
    <property type="molecule type" value="Transcribed_RNA"/>
</dbReference>
<proteinExistence type="predicted"/>
<accession>A0A0E9UUQ7</accession>
<protein>
    <submittedName>
        <fullName evidence="1">Uncharacterized protein</fullName>
    </submittedName>
</protein>
<dbReference type="AlphaFoldDB" id="A0A0E9UUQ7"/>
<reference evidence="1" key="2">
    <citation type="journal article" date="2015" name="Fish Shellfish Immunol.">
        <title>Early steps in the European eel (Anguilla anguilla)-Vibrio vulnificus interaction in the gills: Role of the RtxA13 toxin.</title>
        <authorList>
            <person name="Callol A."/>
            <person name="Pajuelo D."/>
            <person name="Ebbesson L."/>
            <person name="Teles M."/>
            <person name="MacKenzie S."/>
            <person name="Amaro C."/>
        </authorList>
    </citation>
    <scope>NUCLEOTIDE SEQUENCE</scope>
</reference>
<sequence length="46" mass="5279">MKGCWTCICKPPVMLVVQLFSWKTYVYFVLQTKYDNSSSPAVNNGM</sequence>
<evidence type="ECO:0000313" key="1">
    <source>
        <dbReference type="EMBL" id="JAH69481.1"/>
    </source>
</evidence>
<reference evidence="1" key="1">
    <citation type="submission" date="2014-11" db="EMBL/GenBank/DDBJ databases">
        <authorList>
            <person name="Amaro Gonzalez C."/>
        </authorList>
    </citation>
    <scope>NUCLEOTIDE SEQUENCE</scope>
</reference>
<name>A0A0E9UUQ7_ANGAN</name>